<dbReference type="RefSeq" id="WP_075323203.1">
    <property type="nucleotide sequence ID" value="NZ_SZUV01000001.1"/>
</dbReference>
<evidence type="ECO:0000313" key="1">
    <source>
        <dbReference type="EMBL" id="TQN51344.1"/>
    </source>
</evidence>
<evidence type="ECO:0008006" key="3">
    <source>
        <dbReference type="Google" id="ProtNLM"/>
    </source>
</evidence>
<reference evidence="1 2" key="1">
    <citation type="submission" date="2019-03" db="EMBL/GenBank/DDBJ databases">
        <title>New insights into Acidothiobacillus thiooxidans sulfur metabolism through coupled gene expression, solution geochemistry, microscopy and spectroscopy analyses.</title>
        <authorList>
            <person name="Camacho D."/>
            <person name="Frazao R."/>
            <person name="Fouillen A."/>
            <person name="Nanci A."/>
            <person name="Lang B.F."/>
            <person name="Apte S.C."/>
            <person name="Baron C."/>
            <person name="Warren L.A."/>
        </authorList>
    </citation>
    <scope>NUCLEOTIDE SEQUENCE [LARGE SCALE GENOMIC DNA]</scope>
    <source>
        <strain evidence="1 2">ATCC 19377</strain>
    </source>
</reference>
<dbReference type="EMBL" id="SZUV01000001">
    <property type="protein sequence ID" value="TQN51344.1"/>
    <property type="molecule type" value="Genomic_DNA"/>
</dbReference>
<proteinExistence type="predicted"/>
<dbReference type="AlphaFoldDB" id="A0A543Q4U7"/>
<sequence length="125" mass="14942">MPSIDDRMRKRFILMNSDAALRQAVESSIPEKWEMTEATDLDAFDEWQEILLHRFMLLNLEDPQISDPVELIDMIRREHQLNIPIFCLGGSRELRDQARSARADRFFDREEGLQRLPEFFQQFAW</sequence>
<name>A0A543Q4U7_ACITH</name>
<organism evidence="1 2">
    <name type="scientific">Acidithiobacillus thiooxidans ATCC 19377</name>
    <dbReference type="NCBI Taxonomy" id="637390"/>
    <lineage>
        <taxon>Bacteria</taxon>
        <taxon>Pseudomonadati</taxon>
        <taxon>Pseudomonadota</taxon>
        <taxon>Acidithiobacillia</taxon>
        <taxon>Acidithiobacillales</taxon>
        <taxon>Acidithiobacillaceae</taxon>
        <taxon>Acidithiobacillus</taxon>
    </lineage>
</organism>
<evidence type="ECO:0000313" key="2">
    <source>
        <dbReference type="Proteomes" id="UP000315403"/>
    </source>
</evidence>
<comment type="caution">
    <text evidence="1">The sequence shown here is derived from an EMBL/GenBank/DDBJ whole genome shotgun (WGS) entry which is preliminary data.</text>
</comment>
<dbReference type="Proteomes" id="UP000315403">
    <property type="component" value="Unassembled WGS sequence"/>
</dbReference>
<protein>
    <recommendedName>
        <fullName evidence="3">Response regulatory domain-containing protein</fullName>
    </recommendedName>
</protein>
<gene>
    <name evidence="1" type="ORF">DLNHIDIE_01216</name>
</gene>
<accession>A0A543Q4U7</accession>